<reference evidence="2" key="1">
    <citation type="submission" date="2019-05" db="EMBL/GenBank/DDBJ databases">
        <title>Complete genome sequencing of Absiella argi strain JCM 30884.</title>
        <authorList>
            <person name="Sakamoto M."/>
            <person name="Murakami T."/>
            <person name="Mori H."/>
        </authorList>
    </citation>
    <scope>NUCLEOTIDE SEQUENCE [LARGE SCALE GENOMIC DNA]</scope>
    <source>
        <strain evidence="2">JCM 30884</strain>
    </source>
</reference>
<gene>
    <name evidence="1" type="ORF">Aargi30884_10730</name>
</gene>
<dbReference type="AlphaFoldDB" id="A0A6N4TGQ0"/>
<evidence type="ECO:0000313" key="1">
    <source>
        <dbReference type="EMBL" id="BBK22170.1"/>
    </source>
</evidence>
<accession>A0A6N4TGQ0</accession>
<proteinExistence type="predicted"/>
<keyword evidence="2" id="KW-1185">Reference proteome</keyword>
<evidence type="ECO:0000313" key="2">
    <source>
        <dbReference type="Proteomes" id="UP000464754"/>
    </source>
</evidence>
<sequence length="275" mass="32425">MAKEKVAFSIACEQLKQMSKEEICRHLKELGCTWSYERIYNELANTLNDLSVSDKIFEECKIDDTDSCYSIDFIDEAVLEIANREKFSFQHYGKISHALSELLEKQIPENKKIDDMETLFRSLMKSAKQFQETSLEGLVYRVNDGMDMLGTLAYMLDIMMQEGRNDFSLYERIVKFVEKYLQVFTNTSEMVKMMLFYEQAQAYVAMHSSKGEKMFLDMLKTYRDKTEVVLHYGLAYIDDDVEKTLRIFKKYESLLDEESDSYEIIRQIQRDEQEG</sequence>
<organism evidence="1 2">
    <name type="scientific">Amedibacterium intestinale</name>
    <dbReference type="NCBI Taxonomy" id="2583452"/>
    <lineage>
        <taxon>Bacteria</taxon>
        <taxon>Bacillati</taxon>
        <taxon>Bacillota</taxon>
        <taxon>Erysipelotrichia</taxon>
        <taxon>Erysipelotrichales</taxon>
        <taxon>Erysipelotrichaceae</taxon>
        <taxon>Amedibacterium</taxon>
    </lineage>
</organism>
<dbReference type="Proteomes" id="UP000464754">
    <property type="component" value="Chromosome"/>
</dbReference>
<name>A0A6N4TGQ0_9FIRM</name>
<dbReference type="RefSeq" id="WP_118277553.1">
    <property type="nucleotide sequence ID" value="NZ_AP019695.1"/>
</dbReference>
<dbReference type="KEGG" id="aarg:Aargi30884_10730"/>
<dbReference type="EMBL" id="AP019695">
    <property type="protein sequence ID" value="BBK22170.1"/>
    <property type="molecule type" value="Genomic_DNA"/>
</dbReference>
<protein>
    <submittedName>
        <fullName evidence="1">Uncharacterized protein</fullName>
    </submittedName>
</protein>